<dbReference type="Proteomes" id="UP000295217">
    <property type="component" value="Unassembled WGS sequence"/>
</dbReference>
<dbReference type="RefSeq" id="WP_132103722.1">
    <property type="nucleotide sequence ID" value="NZ_SMLB01000016.1"/>
</dbReference>
<proteinExistence type="predicted"/>
<protein>
    <recommendedName>
        <fullName evidence="3">Alkaline phosphatase family protein</fullName>
    </recommendedName>
</protein>
<accession>A0A4R5ACX8</accession>
<dbReference type="EMBL" id="SMLB01000016">
    <property type="protein sequence ID" value="TDD69106.1"/>
    <property type="molecule type" value="Genomic_DNA"/>
</dbReference>
<dbReference type="AlphaFoldDB" id="A0A4R5ACX8"/>
<organism evidence="1 2">
    <name type="scientific">Jiangella aurantiaca</name>
    <dbReference type="NCBI Taxonomy" id="2530373"/>
    <lineage>
        <taxon>Bacteria</taxon>
        <taxon>Bacillati</taxon>
        <taxon>Actinomycetota</taxon>
        <taxon>Actinomycetes</taxon>
        <taxon>Jiangellales</taxon>
        <taxon>Jiangellaceae</taxon>
        <taxon>Jiangella</taxon>
    </lineage>
</organism>
<dbReference type="OrthoDB" id="1956004at2"/>
<evidence type="ECO:0000313" key="2">
    <source>
        <dbReference type="Proteomes" id="UP000295217"/>
    </source>
</evidence>
<sequence>MAWLEDDDGRRGVVVLLTADHGFEGPDPACTGGWDQSLRSTGVGFDDVGPGLAYLGAVGGGIRR</sequence>
<evidence type="ECO:0000313" key="1">
    <source>
        <dbReference type="EMBL" id="TDD69106.1"/>
    </source>
</evidence>
<keyword evidence="2" id="KW-1185">Reference proteome</keyword>
<reference evidence="1 2" key="1">
    <citation type="submission" date="2019-02" db="EMBL/GenBank/DDBJ databases">
        <title>Draft genome sequences of novel Actinobacteria.</title>
        <authorList>
            <person name="Sahin N."/>
            <person name="Ay H."/>
            <person name="Saygin H."/>
        </authorList>
    </citation>
    <scope>NUCLEOTIDE SEQUENCE [LARGE SCALE GENOMIC DNA]</scope>
    <source>
        <strain evidence="1 2">8K307</strain>
    </source>
</reference>
<comment type="caution">
    <text evidence="1">The sequence shown here is derived from an EMBL/GenBank/DDBJ whole genome shotgun (WGS) entry which is preliminary data.</text>
</comment>
<name>A0A4R5ACX8_9ACTN</name>
<evidence type="ECO:0008006" key="3">
    <source>
        <dbReference type="Google" id="ProtNLM"/>
    </source>
</evidence>
<gene>
    <name evidence="1" type="ORF">E1262_13870</name>
</gene>